<keyword evidence="1" id="KW-0812">Transmembrane</keyword>
<organism evidence="2">
    <name type="scientific">Ophiognomonia clavigignenti-juglandacearum</name>
    <dbReference type="NCBI Taxonomy" id="218668"/>
    <lineage>
        <taxon>Eukaryota</taxon>
        <taxon>Fungi</taxon>
        <taxon>Dikarya</taxon>
        <taxon>Ascomycota</taxon>
        <taxon>Pezizomycotina</taxon>
        <taxon>Sordariomycetes</taxon>
        <taxon>Sordariomycetidae</taxon>
        <taxon>Diaporthales</taxon>
        <taxon>Gnomoniaceae</taxon>
        <taxon>Ophiognomonia</taxon>
    </lineage>
</organism>
<protein>
    <submittedName>
        <fullName evidence="2">Uncharacterized protein</fullName>
    </submittedName>
</protein>
<dbReference type="EMBL" id="KY575058">
    <property type="protein sequence ID" value="ATI20559.1"/>
    <property type="molecule type" value="Genomic_DNA"/>
</dbReference>
<evidence type="ECO:0000313" key="2">
    <source>
        <dbReference type="EMBL" id="ATI20559.1"/>
    </source>
</evidence>
<keyword evidence="1" id="KW-0472">Membrane</keyword>
<feature type="transmembrane region" description="Helical" evidence="1">
    <location>
        <begin position="155"/>
        <end position="177"/>
    </location>
</feature>
<keyword evidence="1" id="KW-1133">Transmembrane helix</keyword>
<gene>
    <name evidence="2" type="primary">orf178</name>
</gene>
<keyword evidence="2" id="KW-0496">Mitochondrion</keyword>
<proteinExistence type="predicted"/>
<feature type="transmembrane region" description="Helical" evidence="1">
    <location>
        <begin position="29"/>
        <end position="45"/>
    </location>
</feature>
<reference evidence="2" key="1">
    <citation type="submission" date="2017-02" db="EMBL/GenBank/DDBJ databases">
        <title>Fungal Comparative Genomics of Melanconis species and Ophiognomonia clavigignenti-juglandacearum at Different Phylogenetic Distances.</title>
        <authorList>
            <person name="Demers J.E."/>
            <person name="Castlebury L.A."/>
        </authorList>
    </citation>
    <scope>NUCLEOTIDE SEQUENCE</scope>
    <source>
        <strain evidence="2">ATCC36624</strain>
    </source>
</reference>
<feature type="transmembrane region" description="Helical" evidence="1">
    <location>
        <begin position="119"/>
        <end position="143"/>
    </location>
</feature>
<sequence length="178" mass="20596">MLFVIILLVIAFIFISIFIVVKYLIIPSILAIVIIYITSIITSYISLKPSYFHLSLVWLSCANRFISNIRLKDPILASWLEKIVIFFIRHNLGLKIISSALIKSFIGLIYFISPIMGSLVSGWLLLIIVSLFFFFFIFPSGDLPEGSGRKRKKIFYLYFDIFIFFLGFSRFRGIGWII</sequence>
<geneLocation type="mitochondrion" evidence="2"/>
<evidence type="ECO:0000256" key="1">
    <source>
        <dbReference type="SAM" id="Phobius"/>
    </source>
</evidence>
<name>A0A291LJI2_9PEZI</name>
<feature type="transmembrane region" description="Helical" evidence="1">
    <location>
        <begin position="92"/>
        <end position="113"/>
    </location>
</feature>
<feature type="transmembrane region" description="Helical" evidence="1">
    <location>
        <begin position="6"/>
        <end position="24"/>
    </location>
</feature>
<accession>A0A291LJI2</accession>
<dbReference type="AlphaFoldDB" id="A0A291LJI2"/>